<feature type="compositionally biased region" description="Polar residues" evidence="1">
    <location>
        <begin position="166"/>
        <end position="179"/>
    </location>
</feature>
<dbReference type="EMBL" id="JAYKXP010000188">
    <property type="protein sequence ID" value="KAK7020270.1"/>
    <property type="molecule type" value="Genomic_DNA"/>
</dbReference>
<dbReference type="AlphaFoldDB" id="A0AAW0B2P6"/>
<gene>
    <name evidence="2" type="ORF">VNI00_017762</name>
</gene>
<feature type="compositionally biased region" description="Polar residues" evidence="1">
    <location>
        <begin position="100"/>
        <end position="119"/>
    </location>
</feature>
<sequence length="328" mass="35562">MVGLKSEPSTSKAPAYADSNTKKETKETPSPSKGPPSGEDDEYDEYNLSQEVTQAMIDACEQVEKDYNAYQAAKRQVPLSRAQLSKVIEAFDKLWDKEQGSSLPSTSQVPHSRRSAQPESPTTPSPSSPLRARTPVSTSPVQARASAPSTPTKTPLRGSQPPPETPINQYQPFTTGTPGTTVRLADFRPVLSSPTPKRCYVVYVGVDGANGVYETLDEAYAVSGGKANKQALIKRFNDAALGIQCYDDCVSYDLLKLLAVPWEAGEYFVVLVGVVPGVYNGRGQLMKCGLRWRGGEVVRVLGTEAEAKAYFEHHDRAGQTSTLPSFIP</sequence>
<name>A0AAW0B2P6_9AGAR</name>
<comment type="caution">
    <text evidence="2">The sequence shown here is derived from an EMBL/GenBank/DDBJ whole genome shotgun (WGS) entry which is preliminary data.</text>
</comment>
<evidence type="ECO:0000313" key="2">
    <source>
        <dbReference type="EMBL" id="KAK7020270.1"/>
    </source>
</evidence>
<reference evidence="2 3" key="1">
    <citation type="submission" date="2024-01" db="EMBL/GenBank/DDBJ databases">
        <title>A draft genome for a cacao thread blight-causing isolate of Paramarasmius palmivorus.</title>
        <authorList>
            <person name="Baruah I.K."/>
            <person name="Bukari Y."/>
            <person name="Amoako-Attah I."/>
            <person name="Meinhardt L.W."/>
            <person name="Bailey B.A."/>
            <person name="Cohen S.P."/>
        </authorList>
    </citation>
    <scope>NUCLEOTIDE SEQUENCE [LARGE SCALE GENOMIC DNA]</scope>
    <source>
        <strain evidence="2 3">GH-12</strain>
    </source>
</reference>
<feature type="region of interest" description="Disordered" evidence="1">
    <location>
        <begin position="96"/>
        <end position="179"/>
    </location>
</feature>
<accession>A0AAW0B2P6</accession>
<evidence type="ECO:0000256" key="1">
    <source>
        <dbReference type="SAM" id="MobiDB-lite"/>
    </source>
</evidence>
<proteinExistence type="predicted"/>
<organism evidence="2 3">
    <name type="scientific">Paramarasmius palmivorus</name>
    <dbReference type="NCBI Taxonomy" id="297713"/>
    <lineage>
        <taxon>Eukaryota</taxon>
        <taxon>Fungi</taxon>
        <taxon>Dikarya</taxon>
        <taxon>Basidiomycota</taxon>
        <taxon>Agaricomycotina</taxon>
        <taxon>Agaricomycetes</taxon>
        <taxon>Agaricomycetidae</taxon>
        <taxon>Agaricales</taxon>
        <taxon>Marasmiineae</taxon>
        <taxon>Marasmiaceae</taxon>
        <taxon>Paramarasmius</taxon>
    </lineage>
</organism>
<evidence type="ECO:0000313" key="3">
    <source>
        <dbReference type="Proteomes" id="UP001383192"/>
    </source>
</evidence>
<dbReference type="Proteomes" id="UP001383192">
    <property type="component" value="Unassembled WGS sequence"/>
</dbReference>
<protein>
    <submittedName>
        <fullName evidence="2">Uncharacterized protein</fullName>
    </submittedName>
</protein>
<keyword evidence="3" id="KW-1185">Reference proteome</keyword>
<feature type="region of interest" description="Disordered" evidence="1">
    <location>
        <begin position="1"/>
        <end position="50"/>
    </location>
</feature>
<feature type="compositionally biased region" description="Polar residues" evidence="1">
    <location>
        <begin position="135"/>
        <end position="153"/>
    </location>
</feature>